<keyword evidence="3" id="KW-0813">Transport</keyword>
<dbReference type="Proteomes" id="UP000001595">
    <property type="component" value="Chromosome 17"/>
</dbReference>
<feature type="transmembrane region" description="Helical" evidence="9">
    <location>
        <begin position="453"/>
        <end position="473"/>
    </location>
</feature>
<feature type="region of interest" description="Disordered" evidence="8">
    <location>
        <begin position="1"/>
        <end position="44"/>
    </location>
</feature>
<keyword evidence="5 9" id="KW-0812">Transmembrane</keyword>
<keyword evidence="11" id="KW-1185">Reference proteome</keyword>
<reference evidence="10 11" key="1">
    <citation type="submission" date="2008-02" db="EMBL/GenBank/DDBJ databases">
        <title>A 6x draft sequence assembly of the Pongo pygmaeus abelii genome.</title>
        <authorList>
            <person name="Wilson R.K."/>
            <person name="Mardis E."/>
        </authorList>
    </citation>
    <scope>NUCLEOTIDE SEQUENCE [LARGE SCALE GENOMIC DNA]</scope>
</reference>
<dbReference type="InterPro" id="IPR037185">
    <property type="entry name" value="EmrE-like"/>
</dbReference>
<feature type="region of interest" description="Disordered" evidence="8">
    <location>
        <begin position="160"/>
        <end position="200"/>
    </location>
</feature>
<evidence type="ECO:0000256" key="4">
    <source>
        <dbReference type="ARBA" id="ARBA00022553"/>
    </source>
</evidence>
<evidence type="ECO:0000256" key="1">
    <source>
        <dbReference type="ARBA" id="ARBA00004141"/>
    </source>
</evidence>
<feature type="transmembrane region" description="Helical" evidence="9">
    <location>
        <begin position="646"/>
        <end position="677"/>
    </location>
</feature>
<dbReference type="InterPro" id="IPR026642">
    <property type="entry name" value="Glcci1/FAM117"/>
</dbReference>
<dbReference type="Ensembl" id="ENSPPYT00000052733.1">
    <property type="protein sequence ID" value="ENSPPYP00000029608.1"/>
    <property type="gene ID" value="ENSPPYG00000008924.3"/>
</dbReference>
<dbReference type="GO" id="GO:0016020">
    <property type="term" value="C:membrane"/>
    <property type="evidence" value="ECO:0007669"/>
    <property type="project" value="UniProtKB-SubCell"/>
</dbReference>
<keyword evidence="4" id="KW-0597">Phosphoprotein</keyword>
<evidence type="ECO:0000256" key="6">
    <source>
        <dbReference type="ARBA" id="ARBA00022989"/>
    </source>
</evidence>
<evidence type="ECO:0000313" key="11">
    <source>
        <dbReference type="Proteomes" id="UP000001595"/>
    </source>
</evidence>
<dbReference type="GeneTree" id="ENSGT00950000183046"/>
<evidence type="ECO:0000256" key="5">
    <source>
        <dbReference type="ARBA" id="ARBA00022692"/>
    </source>
</evidence>
<gene>
    <name evidence="10" type="primary">SLC35B1</name>
</gene>
<accession>A0A8I5TP28</accession>
<evidence type="ECO:0000313" key="10">
    <source>
        <dbReference type="Ensembl" id="ENSPPYP00000029608.1"/>
    </source>
</evidence>
<dbReference type="Pfam" id="PF15388">
    <property type="entry name" value="FAM117"/>
    <property type="match status" value="2"/>
</dbReference>
<evidence type="ECO:0000256" key="3">
    <source>
        <dbReference type="ARBA" id="ARBA00022448"/>
    </source>
</evidence>
<feature type="transmembrane region" description="Helical" evidence="9">
    <location>
        <begin position="417"/>
        <end position="441"/>
    </location>
</feature>
<evidence type="ECO:0000256" key="7">
    <source>
        <dbReference type="ARBA" id="ARBA00023136"/>
    </source>
</evidence>
<feature type="transmembrane region" description="Helical" evidence="9">
    <location>
        <begin position="536"/>
        <end position="556"/>
    </location>
</feature>
<organism evidence="10 11">
    <name type="scientific">Pongo abelii</name>
    <name type="common">Sumatran orangutan</name>
    <name type="synonym">Pongo pygmaeus abelii</name>
    <dbReference type="NCBI Taxonomy" id="9601"/>
    <lineage>
        <taxon>Eukaryota</taxon>
        <taxon>Metazoa</taxon>
        <taxon>Chordata</taxon>
        <taxon>Craniata</taxon>
        <taxon>Vertebrata</taxon>
        <taxon>Euteleostomi</taxon>
        <taxon>Mammalia</taxon>
        <taxon>Eutheria</taxon>
        <taxon>Euarchontoglires</taxon>
        <taxon>Primates</taxon>
        <taxon>Haplorrhini</taxon>
        <taxon>Catarrhini</taxon>
        <taxon>Hominidae</taxon>
        <taxon>Pongo</taxon>
    </lineage>
</organism>
<evidence type="ECO:0000256" key="2">
    <source>
        <dbReference type="ARBA" id="ARBA00010694"/>
    </source>
</evidence>
<dbReference type="SUPFAM" id="SSF103481">
    <property type="entry name" value="Multidrug resistance efflux transporter EmrE"/>
    <property type="match status" value="2"/>
</dbReference>
<sequence length="690" mass="74827">MAGAAAGGRGGGAWGPGRGGAGGLRRGCSPPAPAGSPRAGLQPLRATIPFQLQQPHQRRDGGGRAASVPCSVAPEKSVCRPQPLQVRRTFSLDTILSSYLLGQWPRDADGAFTCCTNDKATQTPLSWQELEGERASFCAHKRSASWGSTDHRKEISKLKQQLQRTKLSRSGKEKERGSPLPGDHAVRGALRASPPSFPSGSPVLRLSPCLHRSLEGLNQELEEVFVKEQGEEELLRHLQAPGGLPLLCPPAYIIIFVFLEPRAQKVPALMRLIVLWGQHTDQALQILDIPDGHRAPAPPQSGSCDHPLLLLEPGNLASSPSMSLASPQPCGLASHEEHRGAAEELASTPNDKASSPGHPAFLEDGSPSPVLAFAASPRPNHSYVFKREPPEGCEKVRVFEEATTRGKYGEGAKQETFTFALTLVFIQCVINAVFAKILIQFFDTARVDRTRSWLYAACSISYLGAMVSSNSALQFVNYPTQVLGKSCKPIPVMLLGVTLLKKKYPLAKYLCVLLIVAGVALFMYKPKKVVGIEEHTVGYGELLLLLSLTLDGLTGVSQDHMRAHYQTGSNHMMLNINLWSTLLLGMGILFTGELWEFLSFAERYPAIIYNILLFGLTSALGQSFIFMTVVYFGPLTCSIITTTRKFFTILASVILFANPISPMQWVGTVLVFLGLGLDAKFGKGAKKTSH</sequence>
<reference evidence="10" key="3">
    <citation type="submission" date="2025-09" db="UniProtKB">
        <authorList>
            <consortium name="Ensembl"/>
        </authorList>
    </citation>
    <scope>IDENTIFICATION</scope>
</reference>
<dbReference type="PANTHER" id="PTHR14972:SF7">
    <property type="entry name" value="PROTEIN FAM117A"/>
    <property type="match status" value="1"/>
</dbReference>
<keyword evidence="6 9" id="KW-1133">Transmembrane helix</keyword>
<feature type="transmembrane region" description="Helical" evidence="9">
    <location>
        <begin position="576"/>
        <end position="595"/>
    </location>
</feature>
<dbReference type="PANTHER" id="PTHR14972">
    <property type="entry name" value="AGAP011572-PA"/>
    <property type="match status" value="1"/>
</dbReference>
<feature type="compositionally biased region" description="Gly residues" evidence="8">
    <location>
        <begin position="1"/>
        <end position="25"/>
    </location>
</feature>
<dbReference type="Pfam" id="PF08449">
    <property type="entry name" value="UAA"/>
    <property type="match status" value="1"/>
</dbReference>
<dbReference type="AlphaFoldDB" id="A0A8I5TP28"/>
<dbReference type="InterPro" id="IPR013657">
    <property type="entry name" value="SCL35B1-4/HUT1"/>
</dbReference>
<dbReference type="GO" id="GO:0055085">
    <property type="term" value="P:transmembrane transport"/>
    <property type="evidence" value="ECO:0007669"/>
    <property type="project" value="InterPro"/>
</dbReference>
<feature type="transmembrane region" description="Helical" evidence="9">
    <location>
        <begin position="607"/>
        <end position="634"/>
    </location>
</feature>
<evidence type="ECO:0000256" key="9">
    <source>
        <dbReference type="SAM" id="Phobius"/>
    </source>
</evidence>
<comment type="similarity">
    <text evidence="2">Belongs to the nucleotide-sugar transporter family. SLC35B subfamily.</text>
</comment>
<comment type="subcellular location">
    <subcellularLocation>
        <location evidence="1">Membrane</location>
        <topology evidence="1">Multi-pass membrane protein</topology>
    </subcellularLocation>
</comment>
<evidence type="ECO:0000256" key="8">
    <source>
        <dbReference type="SAM" id="MobiDB-lite"/>
    </source>
</evidence>
<keyword evidence="7 9" id="KW-0472">Membrane</keyword>
<reference evidence="10" key="2">
    <citation type="submission" date="2025-08" db="UniProtKB">
        <authorList>
            <consortium name="Ensembl"/>
        </authorList>
    </citation>
    <scope>IDENTIFICATION</scope>
</reference>
<proteinExistence type="inferred from homology"/>
<name>A0A8I5TP28_PONAB</name>
<feature type="region of interest" description="Disordered" evidence="8">
    <location>
        <begin position="319"/>
        <end position="361"/>
    </location>
</feature>
<feature type="transmembrane region" description="Helical" evidence="9">
    <location>
        <begin position="506"/>
        <end position="524"/>
    </location>
</feature>
<protein>
    <submittedName>
        <fullName evidence="10">Solute carrier family 35 member B1</fullName>
    </submittedName>
</protein>